<dbReference type="Proteomes" id="UP000254794">
    <property type="component" value="Unassembled WGS sequence"/>
</dbReference>
<evidence type="ECO:0000313" key="1">
    <source>
        <dbReference type="EMBL" id="STX52568.1"/>
    </source>
</evidence>
<evidence type="ECO:0000313" key="2">
    <source>
        <dbReference type="Proteomes" id="UP000254794"/>
    </source>
</evidence>
<dbReference type="AlphaFoldDB" id="A0A378JPG0"/>
<keyword evidence="2" id="KW-1185">Reference proteome</keyword>
<organism evidence="1 2">
    <name type="scientific">Legionella busanensis</name>
    <dbReference type="NCBI Taxonomy" id="190655"/>
    <lineage>
        <taxon>Bacteria</taxon>
        <taxon>Pseudomonadati</taxon>
        <taxon>Pseudomonadota</taxon>
        <taxon>Gammaproteobacteria</taxon>
        <taxon>Legionellales</taxon>
        <taxon>Legionellaceae</taxon>
        <taxon>Legionella</taxon>
    </lineage>
</organism>
<accession>A0A378JPG0</accession>
<gene>
    <name evidence="1" type="primary">hbp_1</name>
    <name evidence="1" type="ORF">NCTC13316_02685</name>
</gene>
<reference evidence="1 2" key="1">
    <citation type="submission" date="2018-06" db="EMBL/GenBank/DDBJ databases">
        <authorList>
            <consortium name="Pathogen Informatics"/>
            <person name="Doyle S."/>
        </authorList>
    </citation>
    <scope>NUCLEOTIDE SEQUENCE [LARGE SCALE GENOMIC DNA]</scope>
    <source>
        <strain evidence="1 2">NCTC13316</strain>
    </source>
</reference>
<protein>
    <submittedName>
        <fullName evidence="1">Hemin binding protein Hbp</fullName>
    </submittedName>
</protein>
<sequence>MNLIYNLIALQILVVIFKRYIGNTMRLKIISTILSLTLSQLIFASPTEKPNTCPSVSALQAVNVSDIIKADRHWYGFVKSNNYGTNDQWSFVIGEFSATNKNDAKQQILRAVNSLNFESGPSPFEIQGQESWICAYKDDSGHHAVTVTPILPFFRAWMTHH</sequence>
<name>A0A378JPG0_9GAMM</name>
<proteinExistence type="predicted"/>
<dbReference type="EMBL" id="UGOD01000001">
    <property type="protein sequence ID" value="STX52568.1"/>
    <property type="molecule type" value="Genomic_DNA"/>
</dbReference>